<dbReference type="Gene3D" id="1.10.8.60">
    <property type="match status" value="1"/>
</dbReference>
<feature type="non-terminal residue" evidence="2">
    <location>
        <position position="49"/>
    </location>
</feature>
<dbReference type="EMBL" id="UINC01122235">
    <property type="protein sequence ID" value="SVC97923.1"/>
    <property type="molecule type" value="Genomic_DNA"/>
</dbReference>
<name>A0A382RJP1_9ZZZZ</name>
<proteinExistence type="predicted"/>
<dbReference type="AlphaFoldDB" id="A0A382RJP1"/>
<evidence type="ECO:0000313" key="2">
    <source>
        <dbReference type="EMBL" id="SVC97923.1"/>
    </source>
</evidence>
<organism evidence="2">
    <name type="scientific">marine metagenome</name>
    <dbReference type="NCBI Taxonomy" id="408172"/>
    <lineage>
        <taxon>unclassified sequences</taxon>
        <taxon>metagenomes</taxon>
        <taxon>ecological metagenomes</taxon>
    </lineage>
</organism>
<accession>A0A382RJP1</accession>
<evidence type="ECO:0000259" key="1">
    <source>
        <dbReference type="Pfam" id="PF08993"/>
    </source>
</evidence>
<dbReference type="InterPro" id="IPR023197">
    <property type="entry name" value="Phage_T4_Gp59_dom_sf"/>
</dbReference>
<dbReference type="Pfam" id="PF08993">
    <property type="entry name" value="T4_Gp59_N"/>
    <property type="match status" value="1"/>
</dbReference>
<sequence>MSTGNYDFFKQQGRVRTSLKAYRKRTDWVYFEKLARVHKIEDFKNLCVS</sequence>
<dbReference type="InterPro" id="IPR015085">
    <property type="entry name" value="Phage_T4_Gp59_N"/>
</dbReference>
<dbReference type="SUPFAM" id="SSF48493">
    <property type="entry name" value="gene 59 helicase assembly protein"/>
    <property type="match status" value="1"/>
</dbReference>
<protein>
    <recommendedName>
        <fullName evidence="1">Bacteriophage T4 Gp59 helicase assembly protein N-terminal domain-containing protein</fullName>
    </recommendedName>
</protein>
<reference evidence="2" key="1">
    <citation type="submission" date="2018-05" db="EMBL/GenBank/DDBJ databases">
        <authorList>
            <person name="Lanie J.A."/>
            <person name="Ng W.-L."/>
            <person name="Kazmierczak K.M."/>
            <person name="Andrzejewski T.M."/>
            <person name="Davidsen T.M."/>
            <person name="Wayne K.J."/>
            <person name="Tettelin H."/>
            <person name="Glass J.I."/>
            <person name="Rusch D."/>
            <person name="Podicherti R."/>
            <person name="Tsui H.-C.T."/>
            <person name="Winkler M.E."/>
        </authorList>
    </citation>
    <scope>NUCLEOTIDE SEQUENCE</scope>
</reference>
<feature type="domain" description="Bacteriophage T4 Gp59 helicase assembly protein N-terminal" evidence="1">
    <location>
        <begin position="3"/>
        <end position="49"/>
    </location>
</feature>
<gene>
    <name evidence="2" type="ORF">METZ01_LOCUS350777</name>
</gene>